<dbReference type="PROSITE" id="PS51257">
    <property type="entry name" value="PROKAR_LIPOPROTEIN"/>
    <property type="match status" value="1"/>
</dbReference>
<sequence>MKNVKFYIAAVSIAAVMTSCKDEKKEMAEKTVNSYAAYVDSISKVDPKDAAGNWEEIETSANSKKMEAESSLVEVKDKTAYETKIASSSEKYDAFKATLVAEKQKTEAVNYKTTIRKALFGVEIGDDMNFDWVNKDNILKVYDNFITTVSNNKDSYSREDWDEIKMLYEALDAHKNTVEREGLSSEDNRKIAGLKMKFGPMLKVNRAGAKSEENAAAKE</sequence>
<organism evidence="1 2">
    <name type="scientific">Flavobacterium saliperosum</name>
    <dbReference type="NCBI Taxonomy" id="329186"/>
    <lineage>
        <taxon>Bacteria</taxon>
        <taxon>Pseudomonadati</taxon>
        <taxon>Bacteroidota</taxon>
        <taxon>Flavobacteriia</taxon>
        <taxon>Flavobacteriales</taxon>
        <taxon>Flavobacteriaceae</taxon>
        <taxon>Flavobacterium</taxon>
    </lineage>
</organism>
<dbReference type="Proteomes" id="UP000182124">
    <property type="component" value="Unassembled WGS sequence"/>
</dbReference>
<dbReference type="RefSeq" id="WP_023577574.1">
    <property type="nucleotide sequence ID" value="NZ_CBCSBQ010000021.1"/>
</dbReference>
<dbReference type="eggNOG" id="ENOG5033XMH">
    <property type="taxonomic scope" value="Bacteria"/>
</dbReference>
<accession>A0A1G4W8T8</accession>
<name>A0A1G4W8T8_9FLAO</name>
<dbReference type="AlphaFoldDB" id="A0A1G4W8T8"/>
<evidence type="ECO:0000313" key="1">
    <source>
        <dbReference type="EMBL" id="SCX18671.1"/>
    </source>
</evidence>
<protein>
    <recommendedName>
        <fullName evidence="3">Lipoprotein</fullName>
    </recommendedName>
</protein>
<evidence type="ECO:0000313" key="2">
    <source>
        <dbReference type="Proteomes" id="UP000182124"/>
    </source>
</evidence>
<proteinExistence type="predicted"/>
<evidence type="ECO:0008006" key="3">
    <source>
        <dbReference type="Google" id="ProtNLM"/>
    </source>
</evidence>
<dbReference type="EMBL" id="FMTY01000010">
    <property type="protein sequence ID" value="SCX18671.1"/>
    <property type="molecule type" value="Genomic_DNA"/>
</dbReference>
<reference evidence="1 2" key="1">
    <citation type="submission" date="2016-10" db="EMBL/GenBank/DDBJ databases">
        <authorList>
            <person name="de Groot N.N."/>
        </authorList>
    </citation>
    <scope>NUCLEOTIDE SEQUENCE [LARGE SCALE GENOMIC DNA]</scope>
    <source>
        <strain evidence="1 2">CGMCC 1.3801</strain>
    </source>
</reference>
<gene>
    <name evidence="1" type="ORF">SAMN02927925_02719</name>
</gene>